<accession>X1FWQ1</accession>
<protein>
    <recommendedName>
        <fullName evidence="6">ABC-2 type transporter transmembrane domain-containing protein</fullName>
    </recommendedName>
</protein>
<keyword evidence="2" id="KW-1003">Cell membrane</keyword>
<feature type="non-terminal residue" evidence="7">
    <location>
        <position position="144"/>
    </location>
</feature>
<dbReference type="PANTHER" id="PTHR30294">
    <property type="entry name" value="MEMBRANE COMPONENT OF ABC TRANSPORTER YHHJ-RELATED"/>
    <property type="match status" value="1"/>
</dbReference>
<dbReference type="AlphaFoldDB" id="X1FWQ1"/>
<organism evidence="7">
    <name type="scientific">marine sediment metagenome</name>
    <dbReference type="NCBI Taxonomy" id="412755"/>
    <lineage>
        <taxon>unclassified sequences</taxon>
        <taxon>metagenomes</taxon>
        <taxon>ecological metagenomes</taxon>
    </lineage>
</organism>
<evidence type="ECO:0000313" key="7">
    <source>
        <dbReference type="EMBL" id="GAH50056.1"/>
    </source>
</evidence>
<keyword evidence="5" id="KW-0472">Membrane</keyword>
<dbReference type="InterPro" id="IPR013525">
    <property type="entry name" value="ABC2_TM"/>
</dbReference>
<evidence type="ECO:0000256" key="3">
    <source>
        <dbReference type="ARBA" id="ARBA00022692"/>
    </source>
</evidence>
<dbReference type="Gene3D" id="3.40.1710.10">
    <property type="entry name" value="abc type-2 transporter like domain"/>
    <property type="match status" value="1"/>
</dbReference>
<gene>
    <name evidence="7" type="ORF">S03H2_39608</name>
</gene>
<dbReference type="Pfam" id="PF12698">
    <property type="entry name" value="ABC2_membrane_3"/>
    <property type="match status" value="1"/>
</dbReference>
<feature type="domain" description="ABC-2 type transporter transmembrane" evidence="6">
    <location>
        <begin position="2"/>
        <end position="131"/>
    </location>
</feature>
<proteinExistence type="predicted"/>
<dbReference type="InterPro" id="IPR051449">
    <property type="entry name" value="ABC-2_transporter_component"/>
</dbReference>
<dbReference type="PANTHER" id="PTHR30294:SF29">
    <property type="entry name" value="MULTIDRUG ABC TRANSPORTER PERMEASE YBHS-RELATED"/>
    <property type="match status" value="1"/>
</dbReference>
<keyword evidence="3" id="KW-0812">Transmembrane</keyword>
<sequence length="144" mass="15830">MIIFGLVFSGDNDVSYNIGLVNQDNSIIGMTFSESLQKVPIFEVSEGMLDDKLAELKKGDLRAVIQIPTDVQSIINRGNVAEIVVYYDPAQTTSSQVILSVLDQIVNEANHIVTQQPVAIKLSEQSIQVHNLRTIDYMVPGILA</sequence>
<dbReference type="GO" id="GO:0140359">
    <property type="term" value="F:ABC-type transporter activity"/>
    <property type="evidence" value="ECO:0007669"/>
    <property type="project" value="InterPro"/>
</dbReference>
<dbReference type="GO" id="GO:0005886">
    <property type="term" value="C:plasma membrane"/>
    <property type="evidence" value="ECO:0007669"/>
    <property type="project" value="UniProtKB-SubCell"/>
</dbReference>
<reference evidence="7" key="1">
    <citation type="journal article" date="2014" name="Front. Microbiol.">
        <title>High frequency of phylogenetically diverse reductive dehalogenase-homologous genes in deep subseafloor sedimentary metagenomes.</title>
        <authorList>
            <person name="Kawai M."/>
            <person name="Futagami T."/>
            <person name="Toyoda A."/>
            <person name="Takaki Y."/>
            <person name="Nishi S."/>
            <person name="Hori S."/>
            <person name="Arai W."/>
            <person name="Tsubouchi T."/>
            <person name="Morono Y."/>
            <person name="Uchiyama I."/>
            <person name="Ito T."/>
            <person name="Fujiyama A."/>
            <person name="Inagaki F."/>
            <person name="Takami H."/>
        </authorList>
    </citation>
    <scope>NUCLEOTIDE SEQUENCE</scope>
    <source>
        <strain evidence="7">Expedition CK06-06</strain>
    </source>
</reference>
<evidence type="ECO:0000259" key="6">
    <source>
        <dbReference type="Pfam" id="PF12698"/>
    </source>
</evidence>
<comment type="subcellular location">
    <subcellularLocation>
        <location evidence="1">Cell membrane</location>
        <topology evidence="1">Multi-pass membrane protein</topology>
    </subcellularLocation>
</comment>
<evidence type="ECO:0000256" key="5">
    <source>
        <dbReference type="ARBA" id="ARBA00023136"/>
    </source>
</evidence>
<comment type="caution">
    <text evidence="7">The sequence shown here is derived from an EMBL/GenBank/DDBJ whole genome shotgun (WGS) entry which is preliminary data.</text>
</comment>
<name>X1FWQ1_9ZZZZ</name>
<evidence type="ECO:0000256" key="2">
    <source>
        <dbReference type="ARBA" id="ARBA00022475"/>
    </source>
</evidence>
<dbReference type="EMBL" id="BARU01024505">
    <property type="protein sequence ID" value="GAH50056.1"/>
    <property type="molecule type" value="Genomic_DNA"/>
</dbReference>
<evidence type="ECO:0000256" key="1">
    <source>
        <dbReference type="ARBA" id="ARBA00004651"/>
    </source>
</evidence>
<evidence type="ECO:0000256" key="4">
    <source>
        <dbReference type="ARBA" id="ARBA00022989"/>
    </source>
</evidence>
<keyword evidence="4" id="KW-1133">Transmembrane helix</keyword>